<accession>A0A318EEV6</accession>
<comment type="similarity">
    <text evidence="1">Belongs to the UPF0276 family.</text>
</comment>
<dbReference type="EMBL" id="QICN01000007">
    <property type="protein sequence ID" value="PXV66529.1"/>
    <property type="molecule type" value="Genomic_DNA"/>
</dbReference>
<proteinExistence type="inferred from homology"/>
<dbReference type="Pfam" id="PF05114">
    <property type="entry name" value="MbnB_TglH_ChrH"/>
    <property type="match status" value="1"/>
</dbReference>
<dbReference type="PANTHER" id="PTHR42194">
    <property type="entry name" value="UPF0276 PROTEIN HI_1600"/>
    <property type="match status" value="1"/>
</dbReference>
<dbReference type="InterPro" id="IPR007801">
    <property type="entry name" value="MbnB/TglH/ChrH"/>
</dbReference>
<dbReference type="NCBIfam" id="NF003818">
    <property type="entry name" value="PRK05409.1"/>
    <property type="match status" value="1"/>
</dbReference>
<dbReference type="OrthoDB" id="9763101at2"/>
<protein>
    <recommendedName>
        <fullName evidence="1">UPF0276 protein C8D93_10793</fullName>
    </recommendedName>
</protein>
<comment type="caution">
    <text evidence="2">The sequence shown here is derived from an EMBL/GenBank/DDBJ whole genome shotgun (WGS) entry which is preliminary data.</text>
</comment>
<name>A0A318EEV6_9GAMM</name>
<dbReference type="HAMAP" id="MF_00697">
    <property type="entry name" value="UPF0276"/>
    <property type="match status" value="1"/>
</dbReference>
<dbReference type="PANTHER" id="PTHR42194:SF1">
    <property type="entry name" value="UPF0276 PROTEIN HI_1600"/>
    <property type="match status" value="1"/>
</dbReference>
<reference evidence="2 3" key="1">
    <citation type="submission" date="2018-04" db="EMBL/GenBank/DDBJ databases">
        <title>Genomic Encyclopedia of Type Strains, Phase IV (KMG-IV): sequencing the most valuable type-strain genomes for metagenomic binning, comparative biology and taxonomic classification.</title>
        <authorList>
            <person name="Goeker M."/>
        </authorList>
    </citation>
    <scope>NUCLEOTIDE SEQUENCE [LARGE SCALE GENOMIC DNA]</scope>
    <source>
        <strain evidence="2 3">DSM 104150</strain>
    </source>
</reference>
<dbReference type="Proteomes" id="UP000248330">
    <property type="component" value="Unassembled WGS sequence"/>
</dbReference>
<dbReference type="AlphaFoldDB" id="A0A318EEV6"/>
<dbReference type="SUPFAM" id="SSF51658">
    <property type="entry name" value="Xylose isomerase-like"/>
    <property type="match status" value="1"/>
</dbReference>
<keyword evidence="3" id="KW-1185">Reference proteome</keyword>
<evidence type="ECO:0000256" key="1">
    <source>
        <dbReference type="HAMAP-Rule" id="MF_00697"/>
    </source>
</evidence>
<sequence>MTAVAGVRGAGLGLRRALLAPLGERRGACADFLEVAPENWMRIGGRLGRQFRALTERYAFATHGLSLSIGAPAPLDEAFVREIKAFLDLHGIADYTEHLTWCSDDGHLYDLMPIPFTEAAVDYVAARVRRVQDILERRIALENASYYAPLATELSEIEFIKAVVERADCDLLLDVNNVYVNSINHRYDPLRFLDALPRERVRYMHIAGHYVEAEDLRVDTHGASVIDPVWTLLQEAYGRFGVQPTLLERDFNIPPLDTLLGEIDHIRSLQAQAGQAGRAVNA</sequence>
<dbReference type="Gene3D" id="3.20.20.150">
    <property type="entry name" value="Divalent-metal-dependent TIM barrel enzymes"/>
    <property type="match status" value="1"/>
</dbReference>
<gene>
    <name evidence="2" type="ORF">C8D93_10793</name>
</gene>
<dbReference type="RefSeq" id="WP_110265655.1">
    <property type="nucleotide sequence ID" value="NZ_CAWNXA010000007.1"/>
</dbReference>
<organism evidence="2 3">
    <name type="scientific">Sinimarinibacterium flocculans</name>
    <dbReference type="NCBI Taxonomy" id="985250"/>
    <lineage>
        <taxon>Bacteria</taxon>
        <taxon>Pseudomonadati</taxon>
        <taxon>Pseudomonadota</taxon>
        <taxon>Gammaproteobacteria</taxon>
        <taxon>Nevskiales</taxon>
        <taxon>Nevskiaceae</taxon>
        <taxon>Sinimarinibacterium</taxon>
    </lineage>
</organism>
<evidence type="ECO:0000313" key="3">
    <source>
        <dbReference type="Proteomes" id="UP000248330"/>
    </source>
</evidence>
<dbReference type="InterPro" id="IPR036237">
    <property type="entry name" value="Xyl_isomerase-like_sf"/>
</dbReference>
<evidence type="ECO:0000313" key="2">
    <source>
        <dbReference type="EMBL" id="PXV66529.1"/>
    </source>
</evidence>